<organism evidence="2">
    <name type="scientific">marine sediment metagenome</name>
    <dbReference type="NCBI Taxonomy" id="412755"/>
    <lineage>
        <taxon>unclassified sequences</taxon>
        <taxon>metagenomes</taxon>
        <taxon>ecological metagenomes</taxon>
    </lineage>
</organism>
<comment type="caution">
    <text evidence="2">The sequence shown here is derived from an EMBL/GenBank/DDBJ whole genome shotgun (WGS) entry which is preliminary data.</text>
</comment>
<gene>
    <name evidence="2" type="ORF">S06H3_63615</name>
</gene>
<protein>
    <recommendedName>
        <fullName evidence="3">NADH-Ubiquinone oxidoreductase (complex I) chain 5 N-terminal domain-containing protein</fullName>
    </recommendedName>
</protein>
<feature type="transmembrane region" description="Helical" evidence="1">
    <location>
        <begin position="32"/>
        <end position="50"/>
    </location>
</feature>
<name>X1QUQ4_9ZZZZ</name>
<dbReference type="AlphaFoldDB" id="X1QUQ4"/>
<feature type="transmembrane region" description="Helical" evidence="1">
    <location>
        <begin position="6"/>
        <end position="25"/>
    </location>
</feature>
<accession>X1QUQ4</accession>
<reference evidence="2" key="1">
    <citation type="journal article" date="2014" name="Front. Microbiol.">
        <title>High frequency of phylogenetically diverse reductive dehalogenase-homologous genes in deep subseafloor sedimentary metagenomes.</title>
        <authorList>
            <person name="Kawai M."/>
            <person name="Futagami T."/>
            <person name="Toyoda A."/>
            <person name="Takaki Y."/>
            <person name="Nishi S."/>
            <person name="Hori S."/>
            <person name="Arai W."/>
            <person name="Tsubouchi T."/>
            <person name="Morono Y."/>
            <person name="Uchiyama I."/>
            <person name="Ito T."/>
            <person name="Fujiyama A."/>
            <person name="Inagaki F."/>
            <person name="Takami H."/>
        </authorList>
    </citation>
    <scope>NUCLEOTIDE SEQUENCE</scope>
    <source>
        <strain evidence="2">Expedition CK06-06</strain>
    </source>
</reference>
<sequence>MNLSNHIPILIVAIPLLAAFLVPLIGRINKKATGILTTLALSVSLILTIAL</sequence>
<dbReference type="EMBL" id="BARV01042246">
    <property type="protein sequence ID" value="GAI47004.1"/>
    <property type="molecule type" value="Genomic_DNA"/>
</dbReference>
<proteinExistence type="predicted"/>
<keyword evidence="1" id="KW-0472">Membrane</keyword>
<feature type="non-terminal residue" evidence="2">
    <location>
        <position position="51"/>
    </location>
</feature>
<evidence type="ECO:0000313" key="2">
    <source>
        <dbReference type="EMBL" id="GAI47004.1"/>
    </source>
</evidence>
<keyword evidence="1" id="KW-1133">Transmembrane helix</keyword>
<keyword evidence="1" id="KW-0812">Transmembrane</keyword>
<evidence type="ECO:0000256" key="1">
    <source>
        <dbReference type="SAM" id="Phobius"/>
    </source>
</evidence>
<evidence type="ECO:0008006" key="3">
    <source>
        <dbReference type="Google" id="ProtNLM"/>
    </source>
</evidence>